<comment type="cofactor">
    <cofactor evidence="12">
        <name>Fe cation</name>
        <dbReference type="ChEBI" id="CHEBI:24875"/>
    </cofactor>
    <text evidence="12">Binds 1 Fe cation per subunit.</text>
</comment>
<keyword evidence="6 10" id="KW-0883">Thioether bond</keyword>
<dbReference type="RefSeq" id="XP_011207266.2">
    <property type="nucleotide sequence ID" value="XM_011208964.4"/>
</dbReference>
<keyword evidence="9 11" id="KW-0408">Iron</keyword>
<dbReference type="EC" id="1.13.11.20" evidence="4 12"/>
<evidence type="ECO:0000256" key="13">
    <source>
        <dbReference type="SAM" id="MobiDB-lite"/>
    </source>
</evidence>
<evidence type="ECO:0000256" key="10">
    <source>
        <dbReference type="PIRSR" id="PIRSR610300-50"/>
    </source>
</evidence>
<dbReference type="FunFam" id="2.60.120.10:FF:000045">
    <property type="entry name" value="Cysteine dioxygenase 1"/>
    <property type="match status" value="1"/>
</dbReference>
<evidence type="ECO:0000256" key="4">
    <source>
        <dbReference type="ARBA" id="ARBA00013133"/>
    </source>
</evidence>
<dbReference type="InterPro" id="IPR010300">
    <property type="entry name" value="CDO_1"/>
</dbReference>
<dbReference type="Gene3D" id="2.60.120.10">
    <property type="entry name" value="Jelly Rolls"/>
    <property type="match status" value="1"/>
</dbReference>
<dbReference type="OrthoDB" id="543511at2759"/>
<evidence type="ECO:0000256" key="11">
    <source>
        <dbReference type="PIRSR" id="PIRSR610300-51"/>
    </source>
</evidence>
<dbReference type="PANTHER" id="PTHR12918">
    <property type="entry name" value="CYSTEINE DIOXYGENASE"/>
    <property type="match status" value="1"/>
</dbReference>
<dbReference type="CDD" id="cd10548">
    <property type="entry name" value="cupin_CDO"/>
    <property type="match status" value="1"/>
</dbReference>
<evidence type="ECO:0000256" key="9">
    <source>
        <dbReference type="ARBA" id="ARBA00023004"/>
    </source>
</evidence>
<dbReference type="SUPFAM" id="SSF51182">
    <property type="entry name" value="RmlC-like cupins"/>
    <property type="match status" value="1"/>
</dbReference>
<accession>A0A034WKK9</accession>
<evidence type="ECO:0000256" key="3">
    <source>
        <dbReference type="ARBA" id="ARBA00006622"/>
    </source>
</evidence>
<keyword evidence="7 12" id="KW-0223">Dioxygenase</keyword>
<dbReference type="GO" id="GO:0042412">
    <property type="term" value="P:taurine biosynthetic process"/>
    <property type="evidence" value="ECO:0007669"/>
    <property type="project" value="UniProtKB-UniRule"/>
</dbReference>
<feature type="cross-link" description="3'-(S-cysteinyl)-tyrosine (Cys-Tyr)" evidence="10">
    <location>
        <begin position="170"/>
        <end position="258"/>
    </location>
</feature>
<dbReference type="EMBL" id="GAKP01004649">
    <property type="protein sequence ID" value="JAC54303.1"/>
    <property type="molecule type" value="Transcribed_RNA"/>
</dbReference>
<evidence type="ECO:0000256" key="2">
    <source>
        <dbReference type="ARBA" id="ARBA00004759"/>
    </source>
</evidence>
<dbReference type="InterPro" id="IPR014710">
    <property type="entry name" value="RmlC-like_jellyroll"/>
</dbReference>
<dbReference type="InterPro" id="IPR011051">
    <property type="entry name" value="RmlC_Cupin_sf"/>
</dbReference>
<comment type="similarity">
    <text evidence="3 12">Belongs to the cysteine dioxygenase family.</text>
</comment>
<dbReference type="GO" id="GO:0017172">
    <property type="term" value="F:cysteine dioxygenase activity"/>
    <property type="evidence" value="ECO:0007669"/>
    <property type="project" value="UniProtKB-UniRule"/>
</dbReference>
<dbReference type="KEGG" id="bdr:105228941"/>
<evidence type="ECO:0000313" key="14">
    <source>
        <dbReference type="EMBL" id="JAC54303.1"/>
    </source>
</evidence>
<dbReference type="Pfam" id="PF05995">
    <property type="entry name" value="CDO_I"/>
    <property type="match status" value="1"/>
</dbReference>
<dbReference type="GO" id="GO:0019448">
    <property type="term" value="P:L-cysteine catabolic process"/>
    <property type="evidence" value="ECO:0007669"/>
    <property type="project" value="TreeGrafter"/>
</dbReference>
<keyword evidence="8 12" id="KW-0560">Oxidoreductase</keyword>
<feature type="binding site" evidence="11">
    <location>
        <position position="163"/>
    </location>
    <ligand>
        <name>Fe cation</name>
        <dbReference type="ChEBI" id="CHEBI:24875"/>
        <note>catalytic</note>
    </ligand>
</feature>
<evidence type="ECO:0000256" key="12">
    <source>
        <dbReference type="RuleBase" id="RU366010"/>
    </source>
</evidence>
<dbReference type="UniPathway" id="UPA00012">
    <property type="reaction ID" value="UER00537"/>
</dbReference>
<evidence type="ECO:0000256" key="8">
    <source>
        <dbReference type="ARBA" id="ARBA00023002"/>
    </source>
</evidence>
<name>A0A034WKK9_BACDO</name>
<evidence type="ECO:0000256" key="1">
    <source>
        <dbReference type="ARBA" id="ARBA00000629"/>
    </source>
</evidence>
<gene>
    <name evidence="14" type="primary">CDO1</name>
</gene>
<dbReference type="GO" id="GO:0008198">
    <property type="term" value="F:ferrous iron binding"/>
    <property type="evidence" value="ECO:0007669"/>
    <property type="project" value="UniProtKB-ARBA"/>
</dbReference>
<sequence length="295" mass="33696">MCRRKRLQHSANTEQKDTVESTYRKSSDNQRTAETRSATMVNQTCTDMALAKVNSGKADLEQERYLRDATRYFCGIEKPLKYGPSIDSLSDLITALHKEFETNFVNIEMVNHIMLTYKSNAREWKRFAKFDRFKYTRNLVDAGNGKFNLMILCWGEGQGSAIHDHADSHCFMKMLKGDLKETRYKMPCTQAIEMSNGVDIGQMDSDSEGEHVFDSAELTPEGDTTITVNDVAYINDNLGLHRVENPSHIETAVSLHLYCPPFDECSVFHKNSGKRIKCPVTFWSKYGVRQTESNK</sequence>
<feature type="compositionally biased region" description="Basic and acidic residues" evidence="13">
    <location>
        <begin position="14"/>
        <end position="34"/>
    </location>
</feature>
<dbReference type="AlphaFoldDB" id="A0A034WKK9"/>
<evidence type="ECO:0000256" key="6">
    <source>
        <dbReference type="ARBA" id="ARBA00022784"/>
    </source>
</evidence>
<protein>
    <recommendedName>
        <fullName evidence="4 12">Cysteine dioxygenase</fullName>
        <ecNumber evidence="4 12">1.13.11.20</ecNumber>
    </recommendedName>
</protein>
<dbReference type="GeneID" id="105228941"/>
<organism evidence="14">
    <name type="scientific">Bactrocera dorsalis</name>
    <name type="common">Oriental fruit fly</name>
    <name type="synonym">Dacus dorsalis</name>
    <dbReference type="NCBI Taxonomy" id="27457"/>
    <lineage>
        <taxon>Eukaryota</taxon>
        <taxon>Metazoa</taxon>
        <taxon>Ecdysozoa</taxon>
        <taxon>Arthropoda</taxon>
        <taxon>Hexapoda</taxon>
        <taxon>Insecta</taxon>
        <taxon>Pterygota</taxon>
        <taxon>Neoptera</taxon>
        <taxon>Endopterygota</taxon>
        <taxon>Diptera</taxon>
        <taxon>Brachycera</taxon>
        <taxon>Muscomorpha</taxon>
        <taxon>Tephritoidea</taxon>
        <taxon>Tephritidae</taxon>
        <taxon>Bactrocera</taxon>
        <taxon>Bactrocera</taxon>
    </lineage>
</organism>
<dbReference type="PANTHER" id="PTHR12918:SF1">
    <property type="entry name" value="CYSTEINE DIOXYGENASE TYPE 1"/>
    <property type="match status" value="1"/>
</dbReference>
<evidence type="ECO:0000256" key="7">
    <source>
        <dbReference type="ARBA" id="ARBA00022964"/>
    </source>
</evidence>
<evidence type="ECO:0000256" key="5">
    <source>
        <dbReference type="ARBA" id="ARBA00022723"/>
    </source>
</evidence>
<keyword evidence="5 11" id="KW-0479">Metal-binding</keyword>
<feature type="binding site" evidence="11">
    <location>
        <position position="241"/>
    </location>
    <ligand>
        <name>Fe cation</name>
        <dbReference type="ChEBI" id="CHEBI:24875"/>
        <note>catalytic</note>
    </ligand>
</feature>
<feature type="region of interest" description="Disordered" evidence="13">
    <location>
        <begin position="1"/>
        <end position="38"/>
    </location>
</feature>
<feature type="binding site" evidence="11">
    <location>
        <position position="165"/>
    </location>
    <ligand>
        <name>Fe cation</name>
        <dbReference type="ChEBI" id="CHEBI:24875"/>
        <note>catalytic</note>
    </ligand>
</feature>
<comment type="catalytic activity">
    <reaction evidence="1 12">
        <text>L-cysteine + O2 = 3-sulfino-L-alanine + H(+)</text>
        <dbReference type="Rhea" id="RHEA:20441"/>
        <dbReference type="ChEBI" id="CHEBI:15378"/>
        <dbReference type="ChEBI" id="CHEBI:15379"/>
        <dbReference type="ChEBI" id="CHEBI:35235"/>
        <dbReference type="ChEBI" id="CHEBI:61085"/>
        <dbReference type="EC" id="1.13.11.20"/>
    </reaction>
</comment>
<proteinExistence type="inferred from homology"/>
<reference evidence="14" key="1">
    <citation type="journal article" date="2014" name="BMC Genomics">
        <title>Characterizing the developmental transcriptome of the oriental fruit fly, Bactrocera dorsalis (Diptera: Tephritidae) through comparative genomic analysis with Drosophila melanogaster utilizing modENCODE datasets.</title>
        <authorList>
            <person name="Geib S.M."/>
            <person name="Calla B."/>
            <person name="Hall B."/>
            <person name="Hou S."/>
            <person name="Manoukis N.C."/>
        </authorList>
    </citation>
    <scope>NUCLEOTIDE SEQUENCE</scope>
    <source>
        <strain evidence="14">Punador</strain>
    </source>
</reference>
<comment type="pathway">
    <text evidence="2 12">Organosulfur biosynthesis; taurine biosynthesis; hypotaurine from L-cysteine: step 1/2.</text>
</comment>